<dbReference type="CDD" id="cd12797">
    <property type="entry name" value="M23_peptidase"/>
    <property type="match status" value="1"/>
</dbReference>
<gene>
    <name evidence="5" type="ORF">E1742_14660</name>
    <name evidence="4" type="ORF">GCM10007388_34240</name>
</gene>
<dbReference type="InterPro" id="IPR016047">
    <property type="entry name" value="M23ase_b-sheet_dom"/>
</dbReference>
<dbReference type="InterPro" id="IPR008756">
    <property type="entry name" value="Peptidase_M56"/>
</dbReference>
<dbReference type="Proteomes" id="UP000294359">
    <property type="component" value="Chromosome"/>
</dbReference>
<dbReference type="GO" id="GO:0004222">
    <property type="term" value="F:metalloendopeptidase activity"/>
    <property type="evidence" value="ECO:0007669"/>
    <property type="project" value="TreeGrafter"/>
</dbReference>
<feature type="transmembrane region" description="Helical" evidence="1">
    <location>
        <begin position="6"/>
        <end position="29"/>
    </location>
</feature>
<reference evidence="5 6" key="2">
    <citation type="submission" date="2019-03" db="EMBL/GenBank/DDBJ databases">
        <title>Draft Genome Sequences of Six Type Strains of the Genus Massilia.</title>
        <authorList>
            <person name="Miess H."/>
            <person name="Frediansyhah A."/>
            <person name="Gross H."/>
        </authorList>
    </citation>
    <scope>NUCLEOTIDE SEQUENCE [LARGE SCALE GENOMIC DNA]</scope>
    <source>
        <strain evidence="5 6">DSM 17505</strain>
    </source>
</reference>
<dbReference type="AlphaFoldDB" id="A0A4P7BIG7"/>
<dbReference type="EMBL" id="BMWW01000006">
    <property type="protein sequence ID" value="GGY97904.1"/>
    <property type="molecule type" value="Genomic_DNA"/>
</dbReference>
<keyword evidence="1" id="KW-0472">Membrane</keyword>
<accession>A0A4P7BIG7</accession>
<dbReference type="OrthoDB" id="9815245at2"/>
<sequence length="495" mass="52586">MNSIPLVFLQASVSALVTSTVAWAALRLAQRRWPSLAARRTPWLLALLAGAITLVLVMLPVTPRYSVLPAAMTAAGAAAPAAASQPADVGNGSDDLEDGTILPLFGWLWLTCYLAGATWNGVRWLRAHRAVHRLLHAAERLDDGALSTHAALAGQAFLPPVLEVDAPIAPMLTGLRRPALLLPRQLREFAVEQQRLIVAHELAHLQRGDHLSQHAGVLLQTLLWFIPAAHALRERLQWAQELGCDRAVLSDQPASVRRSYAQALLAQLNARNLAAPLTALQFGARGRHKTAMADRIHLIRDAVPAAPAPWAGAVAILLLPALCGASVLLQPRPAWRDDAAVPAAPSASVAAKTPRGHWQAPLAQVRVTSAFGSTNRPSGKPHAGIDLGARRGTVVMAPADGRVVVSTDNYEAGWRYGKVIVIEHGNGLRTLYAHLDSRNVGVGDSVRAGQEIALSGASGKVTGPHLHFEVQRGGAQIDPADMLGTALLRAPVAPH</sequence>
<protein>
    <recommendedName>
        <fullName evidence="8">Peptidoglycan DD-metalloendopeptidase family protein</fullName>
    </recommendedName>
</protein>
<dbReference type="Gene3D" id="2.70.70.10">
    <property type="entry name" value="Glucose Permease (Domain IIA)"/>
    <property type="match status" value="1"/>
</dbReference>
<dbReference type="Pfam" id="PF01551">
    <property type="entry name" value="Peptidase_M23"/>
    <property type="match status" value="1"/>
</dbReference>
<reference evidence="4" key="1">
    <citation type="journal article" date="2014" name="Int. J. Syst. Evol. Microbiol.">
        <title>Complete genome sequence of Corynebacterium casei LMG S-19264T (=DSM 44701T), isolated from a smear-ripened cheese.</title>
        <authorList>
            <consortium name="US DOE Joint Genome Institute (JGI-PGF)"/>
            <person name="Walter F."/>
            <person name="Albersmeier A."/>
            <person name="Kalinowski J."/>
            <person name="Ruckert C."/>
        </authorList>
    </citation>
    <scope>NUCLEOTIDE SEQUENCE</scope>
    <source>
        <strain evidence="4">KCTC 12344</strain>
    </source>
</reference>
<organism evidence="4 7">
    <name type="scientific">Pseudoduganella plicata</name>
    <dbReference type="NCBI Taxonomy" id="321984"/>
    <lineage>
        <taxon>Bacteria</taxon>
        <taxon>Pseudomonadati</taxon>
        <taxon>Pseudomonadota</taxon>
        <taxon>Betaproteobacteria</taxon>
        <taxon>Burkholderiales</taxon>
        <taxon>Oxalobacteraceae</taxon>
        <taxon>Telluria group</taxon>
        <taxon>Pseudoduganella</taxon>
    </lineage>
</organism>
<dbReference type="SUPFAM" id="SSF51261">
    <property type="entry name" value="Duplicated hybrid motif"/>
    <property type="match status" value="1"/>
</dbReference>
<evidence type="ECO:0000313" key="4">
    <source>
        <dbReference type="EMBL" id="GGY97904.1"/>
    </source>
</evidence>
<evidence type="ECO:0000259" key="3">
    <source>
        <dbReference type="Pfam" id="PF05569"/>
    </source>
</evidence>
<feature type="transmembrane region" description="Helical" evidence="1">
    <location>
        <begin position="41"/>
        <end position="62"/>
    </location>
</feature>
<dbReference type="CDD" id="cd07341">
    <property type="entry name" value="M56_BlaR1_MecR1_like"/>
    <property type="match status" value="1"/>
</dbReference>
<keyword evidence="1" id="KW-0812">Transmembrane</keyword>
<reference evidence="4" key="3">
    <citation type="submission" date="2022-12" db="EMBL/GenBank/DDBJ databases">
        <authorList>
            <person name="Sun Q."/>
            <person name="Kim S."/>
        </authorList>
    </citation>
    <scope>NUCLEOTIDE SEQUENCE</scope>
    <source>
        <strain evidence="4">KCTC 12344</strain>
    </source>
</reference>
<keyword evidence="6" id="KW-1185">Reference proteome</keyword>
<evidence type="ECO:0000259" key="2">
    <source>
        <dbReference type="Pfam" id="PF01551"/>
    </source>
</evidence>
<keyword evidence="1" id="KW-1133">Transmembrane helix</keyword>
<dbReference type="PANTHER" id="PTHR21666:SF270">
    <property type="entry name" value="MUREIN HYDROLASE ACTIVATOR ENVC"/>
    <property type="match status" value="1"/>
</dbReference>
<dbReference type="Pfam" id="PF05569">
    <property type="entry name" value="Peptidase_M56"/>
    <property type="match status" value="1"/>
</dbReference>
<dbReference type="Proteomes" id="UP000619512">
    <property type="component" value="Unassembled WGS sequence"/>
</dbReference>
<evidence type="ECO:0008006" key="8">
    <source>
        <dbReference type="Google" id="ProtNLM"/>
    </source>
</evidence>
<evidence type="ECO:0000256" key="1">
    <source>
        <dbReference type="SAM" id="Phobius"/>
    </source>
</evidence>
<feature type="transmembrane region" description="Helical" evidence="1">
    <location>
        <begin position="104"/>
        <end position="125"/>
    </location>
</feature>
<dbReference type="RefSeq" id="WP_134385647.1">
    <property type="nucleotide sequence ID" value="NZ_BMWW01000006.1"/>
</dbReference>
<evidence type="ECO:0000313" key="6">
    <source>
        <dbReference type="Proteomes" id="UP000294359"/>
    </source>
</evidence>
<evidence type="ECO:0000313" key="5">
    <source>
        <dbReference type="EMBL" id="QBQ37279.1"/>
    </source>
</evidence>
<feature type="domain" description="Peptidase M56" evidence="3">
    <location>
        <begin position="8"/>
        <end position="281"/>
    </location>
</feature>
<evidence type="ECO:0000313" key="7">
    <source>
        <dbReference type="Proteomes" id="UP000619512"/>
    </source>
</evidence>
<dbReference type="EMBL" id="CP038026">
    <property type="protein sequence ID" value="QBQ37279.1"/>
    <property type="molecule type" value="Genomic_DNA"/>
</dbReference>
<feature type="domain" description="M23ase beta-sheet core" evidence="2">
    <location>
        <begin position="381"/>
        <end position="479"/>
    </location>
</feature>
<dbReference type="InterPro" id="IPR050570">
    <property type="entry name" value="Cell_wall_metabolism_enzyme"/>
</dbReference>
<dbReference type="InterPro" id="IPR011055">
    <property type="entry name" value="Dup_hybrid_motif"/>
</dbReference>
<proteinExistence type="predicted"/>
<dbReference type="PANTHER" id="PTHR21666">
    <property type="entry name" value="PEPTIDASE-RELATED"/>
    <property type="match status" value="1"/>
</dbReference>
<name>A0A4P7BIG7_9BURK</name>